<evidence type="ECO:0000313" key="2">
    <source>
        <dbReference type="EMBL" id="CBH11366.1"/>
    </source>
</evidence>
<proteinExistence type="predicted"/>
<reference evidence="3" key="1">
    <citation type="journal article" date="2010" name="PLoS Negl. Trop. Dis.">
        <title>The genome sequence of Trypanosoma brucei gambiense, causative agent of chronic human african trypanosomiasis.</title>
        <authorList>
            <person name="Jackson A.P."/>
            <person name="Sanders M."/>
            <person name="Berry A."/>
            <person name="McQuillan J."/>
            <person name="Aslett M.A."/>
            <person name="Quail M.A."/>
            <person name="Chukualim B."/>
            <person name="Capewell P."/>
            <person name="MacLeod A."/>
            <person name="Melville S.E."/>
            <person name="Gibson W."/>
            <person name="Barry J.D."/>
            <person name="Berriman M."/>
            <person name="Hertz-Fowler C."/>
        </authorList>
    </citation>
    <scope>NUCLEOTIDE SEQUENCE [LARGE SCALE GENOMIC DNA]</scope>
    <source>
        <strain evidence="3">MHOM/CI/86/DAL972</strain>
    </source>
</reference>
<organism evidence="2 3">
    <name type="scientific">Trypanosoma brucei gambiense (strain MHOM/CI/86/DAL972)</name>
    <dbReference type="NCBI Taxonomy" id="679716"/>
    <lineage>
        <taxon>Eukaryota</taxon>
        <taxon>Discoba</taxon>
        <taxon>Euglenozoa</taxon>
        <taxon>Kinetoplastea</taxon>
        <taxon>Metakinetoplastina</taxon>
        <taxon>Trypanosomatida</taxon>
        <taxon>Trypanosomatidae</taxon>
        <taxon>Trypanosoma</taxon>
    </lineage>
</organism>
<name>C9ZPN8_TRYB9</name>
<dbReference type="Proteomes" id="UP000002316">
    <property type="component" value="Chromosome 5"/>
</dbReference>
<protein>
    <submittedName>
        <fullName evidence="2">Uncharacterized protein</fullName>
    </submittedName>
</protein>
<dbReference type="RefSeq" id="XP_011773653.1">
    <property type="nucleotide sequence ID" value="XM_011775351.1"/>
</dbReference>
<dbReference type="KEGG" id="tbg:TbgDal_V5060"/>
<feature type="transmembrane region" description="Helical" evidence="1">
    <location>
        <begin position="95"/>
        <end position="113"/>
    </location>
</feature>
<dbReference type="GeneID" id="23861520"/>
<dbReference type="AlphaFoldDB" id="C9ZPN8"/>
<sequence>MRCRLCGRVYLPLICFFFFENKMKWKDETKKRILQTDDKQQNNNGSCSQTQKNTINKRMFKCVRVCERERGGEMEKVNVRRKNVNGVMSKGIMNASMRGFIIIIIIYLLIYFGCND</sequence>
<keyword evidence="1" id="KW-1133">Transmembrane helix</keyword>
<dbReference type="EMBL" id="FN554968">
    <property type="protein sequence ID" value="CBH11366.1"/>
    <property type="molecule type" value="Genomic_DNA"/>
</dbReference>
<evidence type="ECO:0000256" key="1">
    <source>
        <dbReference type="SAM" id="Phobius"/>
    </source>
</evidence>
<gene>
    <name evidence="2" type="ORF">TbgDal_V5060</name>
</gene>
<accession>C9ZPN8</accession>
<keyword evidence="1" id="KW-0472">Membrane</keyword>
<keyword evidence="1" id="KW-0812">Transmembrane</keyword>
<evidence type="ECO:0000313" key="3">
    <source>
        <dbReference type="Proteomes" id="UP000002316"/>
    </source>
</evidence>